<gene>
    <name evidence="2" type="ORF">PINE0816_LOCUS11536</name>
</gene>
<dbReference type="AlphaFoldDB" id="A0A7S0GC85"/>
<protein>
    <submittedName>
        <fullName evidence="2">Uncharacterized protein</fullName>
    </submittedName>
</protein>
<evidence type="ECO:0000313" key="2">
    <source>
        <dbReference type="EMBL" id="CAD8415401.1"/>
    </source>
</evidence>
<proteinExistence type="predicted"/>
<accession>A0A7S0GC85</accession>
<reference evidence="2" key="1">
    <citation type="submission" date="2021-01" db="EMBL/GenBank/DDBJ databases">
        <authorList>
            <person name="Corre E."/>
            <person name="Pelletier E."/>
            <person name="Niang G."/>
            <person name="Scheremetjew M."/>
            <person name="Finn R."/>
            <person name="Kale V."/>
            <person name="Holt S."/>
            <person name="Cochrane G."/>
            <person name="Meng A."/>
            <person name="Brown T."/>
            <person name="Cohen L."/>
        </authorList>
    </citation>
    <scope>NUCLEOTIDE SEQUENCE</scope>
    <source>
        <strain evidence="2">CCAP1064/1</strain>
    </source>
</reference>
<organism evidence="2">
    <name type="scientific">Proboscia inermis</name>
    <dbReference type="NCBI Taxonomy" id="420281"/>
    <lineage>
        <taxon>Eukaryota</taxon>
        <taxon>Sar</taxon>
        <taxon>Stramenopiles</taxon>
        <taxon>Ochrophyta</taxon>
        <taxon>Bacillariophyta</taxon>
        <taxon>Coscinodiscophyceae</taxon>
        <taxon>Rhizosoleniophycidae</taxon>
        <taxon>Rhizosoleniales</taxon>
        <taxon>Rhizosoleniaceae</taxon>
        <taxon>Proboscia</taxon>
    </lineage>
</organism>
<dbReference type="EMBL" id="HBEL01024742">
    <property type="protein sequence ID" value="CAD8415401.1"/>
    <property type="molecule type" value="Transcribed_RNA"/>
</dbReference>
<keyword evidence="1" id="KW-0472">Membrane</keyword>
<keyword evidence="1" id="KW-1133">Transmembrane helix</keyword>
<name>A0A7S0GC85_9STRA</name>
<keyword evidence="1" id="KW-0812">Transmembrane</keyword>
<sequence>MTKNTPAKSSSSYKVKKILCSLAIVVTPLICIHIIVTIGLTPHDMALLGERYTTPVSLQTKSSNIITPYTNISDPTNPKIRVYAVKLSGCNFHKSLSSDALSFHCPPIPSAPSKFPVRI</sequence>
<evidence type="ECO:0000256" key="1">
    <source>
        <dbReference type="SAM" id="Phobius"/>
    </source>
</evidence>
<feature type="transmembrane region" description="Helical" evidence="1">
    <location>
        <begin position="18"/>
        <end position="40"/>
    </location>
</feature>